<evidence type="ECO:0008006" key="11">
    <source>
        <dbReference type="Google" id="ProtNLM"/>
    </source>
</evidence>
<keyword evidence="5 8" id="KW-0812">Transmembrane</keyword>
<accession>A0A1F4RLG4</accession>
<keyword evidence="3" id="KW-0328">Glycosyltransferase</keyword>
<keyword evidence="7 8" id="KW-0472">Membrane</keyword>
<gene>
    <name evidence="9" type="ORF">A3F86_01335</name>
</gene>
<feature type="transmembrane region" description="Helical" evidence="8">
    <location>
        <begin position="12"/>
        <end position="30"/>
    </location>
</feature>
<keyword evidence="2" id="KW-1003">Cell membrane</keyword>
<feature type="transmembrane region" description="Helical" evidence="8">
    <location>
        <begin position="350"/>
        <end position="373"/>
    </location>
</feature>
<keyword evidence="4" id="KW-0808">Transferase</keyword>
<name>A0A1F4RLG4_UNCSA</name>
<dbReference type="EMBL" id="METQ01000042">
    <property type="protein sequence ID" value="OGC09011.1"/>
    <property type="molecule type" value="Genomic_DNA"/>
</dbReference>
<evidence type="ECO:0000313" key="9">
    <source>
        <dbReference type="EMBL" id="OGC09011.1"/>
    </source>
</evidence>
<organism evidence="9 10">
    <name type="scientific">candidate division WOR-1 bacterium RIFCSPLOWO2_12_FULL_45_9</name>
    <dbReference type="NCBI Taxonomy" id="1802568"/>
    <lineage>
        <taxon>Bacteria</taxon>
        <taxon>Bacillati</taxon>
        <taxon>Saganbacteria</taxon>
    </lineage>
</organism>
<proteinExistence type="predicted"/>
<comment type="caution">
    <text evidence="9">The sequence shown here is derived from an EMBL/GenBank/DDBJ whole genome shotgun (WGS) entry which is preliminary data.</text>
</comment>
<comment type="subcellular location">
    <subcellularLocation>
        <location evidence="1">Cell membrane</location>
        <topology evidence="1">Multi-pass membrane protein</topology>
    </subcellularLocation>
</comment>
<evidence type="ECO:0000256" key="5">
    <source>
        <dbReference type="ARBA" id="ARBA00022692"/>
    </source>
</evidence>
<feature type="transmembrane region" description="Helical" evidence="8">
    <location>
        <begin position="230"/>
        <end position="254"/>
    </location>
</feature>
<evidence type="ECO:0000313" key="10">
    <source>
        <dbReference type="Proteomes" id="UP000179095"/>
    </source>
</evidence>
<evidence type="ECO:0000256" key="6">
    <source>
        <dbReference type="ARBA" id="ARBA00022989"/>
    </source>
</evidence>
<feature type="transmembrane region" description="Helical" evidence="8">
    <location>
        <begin position="169"/>
        <end position="186"/>
    </location>
</feature>
<dbReference type="Proteomes" id="UP000179095">
    <property type="component" value="Unassembled WGS sequence"/>
</dbReference>
<dbReference type="PANTHER" id="PTHR33908">
    <property type="entry name" value="MANNOSYLTRANSFERASE YKCB-RELATED"/>
    <property type="match status" value="1"/>
</dbReference>
<dbReference type="InterPro" id="IPR050297">
    <property type="entry name" value="LipidA_mod_glycosyltrf_83"/>
</dbReference>
<reference evidence="9 10" key="1">
    <citation type="journal article" date="2016" name="Nat. Commun.">
        <title>Thousands of microbial genomes shed light on interconnected biogeochemical processes in an aquifer system.</title>
        <authorList>
            <person name="Anantharaman K."/>
            <person name="Brown C.T."/>
            <person name="Hug L.A."/>
            <person name="Sharon I."/>
            <person name="Castelle C.J."/>
            <person name="Probst A.J."/>
            <person name="Thomas B.C."/>
            <person name="Singh A."/>
            <person name="Wilkins M.J."/>
            <person name="Karaoz U."/>
            <person name="Brodie E.L."/>
            <person name="Williams K.H."/>
            <person name="Hubbard S.S."/>
            <person name="Banfield J.F."/>
        </authorList>
    </citation>
    <scope>NUCLEOTIDE SEQUENCE [LARGE SCALE GENOMIC DNA]</scope>
</reference>
<feature type="transmembrane region" description="Helical" evidence="8">
    <location>
        <begin position="385"/>
        <end position="409"/>
    </location>
</feature>
<feature type="transmembrane region" description="Helical" evidence="8">
    <location>
        <begin position="77"/>
        <end position="109"/>
    </location>
</feature>
<evidence type="ECO:0000256" key="4">
    <source>
        <dbReference type="ARBA" id="ARBA00022679"/>
    </source>
</evidence>
<evidence type="ECO:0000256" key="1">
    <source>
        <dbReference type="ARBA" id="ARBA00004651"/>
    </source>
</evidence>
<feature type="transmembrane region" description="Helical" evidence="8">
    <location>
        <begin position="192"/>
        <end position="210"/>
    </location>
</feature>
<dbReference type="GO" id="GO:0016763">
    <property type="term" value="F:pentosyltransferase activity"/>
    <property type="evidence" value="ECO:0007669"/>
    <property type="project" value="TreeGrafter"/>
</dbReference>
<dbReference type="AlphaFoldDB" id="A0A1F4RLG4"/>
<dbReference type="PANTHER" id="PTHR33908:SF11">
    <property type="entry name" value="MEMBRANE PROTEIN"/>
    <property type="match status" value="1"/>
</dbReference>
<evidence type="ECO:0000256" key="7">
    <source>
        <dbReference type="ARBA" id="ARBA00023136"/>
    </source>
</evidence>
<feature type="transmembrane region" description="Helical" evidence="8">
    <location>
        <begin position="325"/>
        <end position="344"/>
    </location>
</feature>
<feature type="transmembrane region" description="Helical" evidence="8">
    <location>
        <begin position="297"/>
        <end position="318"/>
    </location>
</feature>
<dbReference type="GO" id="GO:0005886">
    <property type="term" value="C:plasma membrane"/>
    <property type="evidence" value="ECO:0007669"/>
    <property type="project" value="UniProtKB-SubCell"/>
</dbReference>
<evidence type="ECO:0000256" key="3">
    <source>
        <dbReference type="ARBA" id="ARBA00022676"/>
    </source>
</evidence>
<dbReference type="GO" id="GO:0009103">
    <property type="term" value="P:lipopolysaccharide biosynthetic process"/>
    <property type="evidence" value="ECO:0007669"/>
    <property type="project" value="UniProtKB-ARBA"/>
</dbReference>
<evidence type="ECO:0000256" key="8">
    <source>
        <dbReference type="SAM" id="Phobius"/>
    </source>
</evidence>
<sequence length="529" mass="61261">MIDFKKHLPDIIVVSISLLLCLVAFYNVILPMDVFGWDQSHHALYGQLIAGDIQNGNWDGFWYHTHRQTLWPFVQSWLLGLFFVFFGISYVTARTMHLTVFFVLLLSTWFIGKSLDKEKSLLVGAISWGLLIVSKHSWEIGLDAMIEVVAAAITIFAFYFFYKLVTTKKWTYLWPAGIFMAFLLVTKYNFALPVYLAVFLWALYEFINLLRRPLPALASKKAKPITRLDLLKPFFIQYALLGLPSIIMFFWWMFGPNGESKWAMIGFSKTAWVDKVDQVPGFINNFLYYFEQLITSYSWFPLVGALSVIGMVGIVFLINKRNPAVIILTLLIWSFMPLIIWVFMNKAPRYIYPLVPIIYFATAFFWLAVWDMIKTKLGQQKVKVVGLVFMAILALSVLFQSGAMVGYFLGHENQIEPGAKYMDILDYFAQTIPSDAPIVTGSDCGEISPYVFSFHFRDRQVPIYNKYSLGQVKFQKGMYLVAFMKEPTPEKERDDQWYKFIRSNAANLQRVDSKYFSKLNIKTEIYLTK</sequence>
<feature type="transmembrane region" description="Helical" evidence="8">
    <location>
        <begin position="144"/>
        <end position="162"/>
    </location>
</feature>
<protein>
    <recommendedName>
        <fullName evidence="11">Glycosyltransferase RgtA/B/C/D-like domain-containing protein</fullName>
    </recommendedName>
</protein>
<keyword evidence="6 8" id="KW-1133">Transmembrane helix</keyword>
<evidence type="ECO:0000256" key="2">
    <source>
        <dbReference type="ARBA" id="ARBA00022475"/>
    </source>
</evidence>